<evidence type="ECO:0000259" key="3">
    <source>
        <dbReference type="PROSITE" id="PS50072"/>
    </source>
</evidence>
<dbReference type="PROSITE" id="PS50072">
    <property type="entry name" value="CSA_PPIASE_2"/>
    <property type="match status" value="1"/>
</dbReference>
<proteinExistence type="inferred from homology"/>
<keyword evidence="5" id="KW-1185">Reference proteome</keyword>
<dbReference type="GO" id="GO:0003755">
    <property type="term" value="F:peptidyl-prolyl cis-trans isomerase activity"/>
    <property type="evidence" value="ECO:0007669"/>
    <property type="project" value="UniProtKB-UniRule"/>
</dbReference>
<reference evidence="4 5" key="1">
    <citation type="journal article" date="2020" name="G3 (Bethesda)">
        <title>Improved Reference Genome for Cyclotella cryptica CCMP332, a Model for Cell Wall Morphogenesis, Salinity Adaptation, and Lipid Production in Diatoms (Bacillariophyta).</title>
        <authorList>
            <person name="Roberts W.R."/>
            <person name="Downey K.M."/>
            <person name="Ruck E.C."/>
            <person name="Traller J.C."/>
            <person name="Alverson A.J."/>
        </authorList>
    </citation>
    <scope>NUCLEOTIDE SEQUENCE [LARGE SCALE GENOMIC DNA]</scope>
    <source>
        <strain evidence="4 5">CCMP332</strain>
    </source>
</reference>
<dbReference type="Pfam" id="PF00160">
    <property type="entry name" value="Pro_isomerase"/>
    <property type="match status" value="2"/>
</dbReference>
<organism evidence="4 5">
    <name type="scientific">Cyclotella cryptica</name>
    <dbReference type="NCBI Taxonomy" id="29204"/>
    <lineage>
        <taxon>Eukaryota</taxon>
        <taxon>Sar</taxon>
        <taxon>Stramenopiles</taxon>
        <taxon>Ochrophyta</taxon>
        <taxon>Bacillariophyta</taxon>
        <taxon>Coscinodiscophyceae</taxon>
        <taxon>Thalassiosirophycidae</taxon>
        <taxon>Stephanodiscales</taxon>
        <taxon>Stephanodiscaceae</taxon>
        <taxon>Cyclotella</taxon>
    </lineage>
</organism>
<gene>
    <name evidence="4" type="ORF">HJC23_002433</name>
</gene>
<evidence type="ECO:0000313" key="5">
    <source>
        <dbReference type="Proteomes" id="UP001516023"/>
    </source>
</evidence>
<feature type="domain" description="PPIase cyclophilin-type" evidence="3">
    <location>
        <begin position="6"/>
        <end position="140"/>
    </location>
</feature>
<dbReference type="EMBL" id="JABMIG020000109">
    <property type="protein sequence ID" value="KAL3791802.1"/>
    <property type="molecule type" value="Genomic_DNA"/>
</dbReference>
<comment type="catalytic activity">
    <reaction evidence="1 2">
        <text>[protein]-peptidylproline (omega=180) = [protein]-peptidylproline (omega=0)</text>
        <dbReference type="Rhea" id="RHEA:16237"/>
        <dbReference type="Rhea" id="RHEA-COMP:10747"/>
        <dbReference type="Rhea" id="RHEA-COMP:10748"/>
        <dbReference type="ChEBI" id="CHEBI:83833"/>
        <dbReference type="ChEBI" id="CHEBI:83834"/>
        <dbReference type="EC" id="5.2.1.8"/>
    </reaction>
</comment>
<accession>A0ABD3PUX9</accession>
<comment type="function">
    <text evidence="2">PPIases accelerate the folding of proteins. It catalyzes the cis-trans isomerization of proline imidic peptide bonds in oligopeptides.</text>
</comment>
<dbReference type="Gene3D" id="2.40.100.10">
    <property type="entry name" value="Cyclophilin-like"/>
    <property type="match status" value="2"/>
</dbReference>
<dbReference type="PANTHER" id="PTHR45625">
    <property type="entry name" value="PEPTIDYL-PROLYL CIS-TRANS ISOMERASE-RELATED"/>
    <property type="match status" value="1"/>
</dbReference>
<comment type="similarity">
    <text evidence="2">Belongs to the cyclophilin-type PPIase family.</text>
</comment>
<evidence type="ECO:0000256" key="1">
    <source>
        <dbReference type="ARBA" id="ARBA00000971"/>
    </source>
</evidence>
<evidence type="ECO:0000256" key="2">
    <source>
        <dbReference type="RuleBase" id="RU363019"/>
    </source>
</evidence>
<dbReference type="AlphaFoldDB" id="A0ABD3PUX9"/>
<dbReference type="EC" id="5.2.1.8" evidence="2"/>
<dbReference type="Proteomes" id="UP001516023">
    <property type="component" value="Unassembled WGS sequence"/>
</dbReference>
<keyword evidence="2" id="KW-0697">Rotamase</keyword>
<dbReference type="InterPro" id="IPR020892">
    <property type="entry name" value="Cyclophilin-type_PPIase_CS"/>
</dbReference>
<dbReference type="InterPro" id="IPR002130">
    <property type="entry name" value="Cyclophilin-type_PPIase_dom"/>
</dbReference>
<dbReference type="InterPro" id="IPR044666">
    <property type="entry name" value="Cyclophilin_A-like"/>
</dbReference>
<protein>
    <recommendedName>
        <fullName evidence="2">Peptidyl-prolyl cis-trans isomerase</fullName>
        <shortName evidence="2">PPIase</shortName>
        <ecNumber evidence="2">5.2.1.8</ecNumber>
    </recommendedName>
</protein>
<dbReference type="PROSITE" id="PS00170">
    <property type="entry name" value="CSA_PPIASE_1"/>
    <property type="match status" value="1"/>
</dbReference>
<dbReference type="PRINTS" id="PR00153">
    <property type="entry name" value="CSAPPISMRASE"/>
</dbReference>
<dbReference type="PANTHER" id="PTHR45625:SF2">
    <property type="entry name" value="PEPTIDYL-PROLYL CIS-TRANS ISOMERASE-LIKE 3"/>
    <property type="match status" value="1"/>
</dbReference>
<dbReference type="InterPro" id="IPR029000">
    <property type="entry name" value="Cyclophilin-like_dom_sf"/>
</dbReference>
<evidence type="ECO:0000313" key="4">
    <source>
        <dbReference type="EMBL" id="KAL3791802.1"/>
    </source>
</evidence>
<name>A0ABD3PUX9_9STRA</name>
<sequence>MSVTLHTNLGDIKIEVFCDTAQRTAFNFLALCASGYYDGTSFHRNIKGFMIQGGDPTDTGKGGESIWGGAFQDEFHPDNTHDKRGWQPHLNNVYTVFGRVLDGWDVLDQMERLPVEGEAATKKKNKHRPINPPVIKSVTIHANPLADENIIYPTKDGPPQKL</sequence>
<dbReference type="SUPFAM" id="SSF50891">
    <property type="entry name" value="Cyclophilin-like"/>
    <property type="match status" value="1"/>
</dbReference>
<comment type="caution">
    <text evidence="4">The sequence shown here is derived from an EMBL/GenBank/DDBJ whole genome shotgun (WGS) entry which is preliminary data.</text>
</comment>
<keyword evidence="2" id="KW-0413">Isomerase</keyword>